<evidence type="ECO:0000259" key="1">
    <source>
        <dbReference type="Pfam" id="PF09860"/>
    </source>
</evidence>
<dbReference type="RefSeq" id="WP_338115975.1">
    <property type="nucleotide sequence ID" value="NZ_WJXB01000007.1"/>
</dbReference>
<dbReference type="InterPro" id="IPR018656">
    <property type="entry name" value="DUF2087"/>
</dbReference>
<evidence type="ECO:0000313" key="3">
    <source>
        <dbReference type="Proteomes" id="UP000463051"/>
    </source>
</evidence>
<dbReference type="Proteomes" id="UP000463051">
    <property type="component" value="Unassembled WGS sequence"/>
</dbReference>
<dbReference type="EMBL" id="WJXB01000007">
    <property type="protein sequence ID" value="MRN55202.1"/>
    <property type="molecule type" value="Genomic_DNA"/>
</dbReference>
<keyword evidence="3" id="KW-1185">Reference proteome</keyword>
<feature type="domain" description="DUF2087" evidence="1">
    <location>
        <begin position="195"/>
        <end position="262"/>
    </location>
</feature>
<sequence>MALSEGNEAISISEKFWNASIDELKKGYVYEERDHSGFYVCLVCGEEFENGLIYKDGSTYYEAEKYAGQHINHIHGTMFNWLLGLDKKLTGLTELQKGLLNAFRQSQSDGEAAKELGIGSTSTVRNHRFTLREKAKQAKLFLAVMELVEEKPAVSSPFVSIPRSALMLDERFAITEEENAEILKAYFRQGPEGPLAEFPKKQKRKVAILRQLIKRFETGREYTEKEVNLILNAAYPDYVTLRRYLIDYELLEREEDGSYYWVKL</sequence>
<proteinExistence type="predicted"/>
<dbReference type="Pfam" id="PF09860">
    <property type="entry name" value="DUF2087"/>
    <property type="match status" value="1"/>
</dbReference>
<organism evidence="2 3">
    <name type="scientific">Paenibacillus monticola</name>
    <dbReference type="NCBI Taxonomy" id="2666075"/>
    <lineage>
        <taxon>Bacteria</taxon>
        <taxon>Bacillati</taxon>
        <taxon>Bacillota</taxon>
        <taxon>Bacilli</taxon>
        <taxon>Bacillales</taxon>
        <taxon>Paenibacillaceae</taxon>
        <taxon>Paenibacillus</taxon>
    </lineage>
</organism>
<evidence type="ECO:0000313" key="2">
    <source>
        <dbReference type="EMBL" id="MRN55202.1"/>
    </source>
</evidence>
<reference evidence="2 3" key="1">
    <citation type="submission" date="2019-11" db="EMBL/GenBank/DDBJ databases">
        <title>Paenibacillus monticola sp. nov., a novel PGPR strain isolated from mountain sample in China.</title>
        <authorList>
            <person name="Zhao Q."/>
            <person name="Li H.-P."/>
            <person name="Zhang J.-L."/>
        </authorList>
    </citation>
    <scope>NUCLEOTIDE SEQUENCE [LARGE SCALE GENOMIC DNA]</scope>
    <source>
        <strain evidence="2 3">LC-T2</strain>
    </source>
</reference>
<protein>
    <submittedName>
        <fullName evidence="2">DUF2087 domain-containing protein</fullName>
    </submittedName>
</protein>
<gene>
    <name evidence="2" type="ORF">GJB61_19660</name>
</gene>
<name>A0A7X2H802_9BACL</name>
<comment type="caution">
    <text evidence="2">The sequence shown here is derived from an EMBL/GenBank/DDBJ whole genome shotgun (WGS) entry which is preliminary data.</text>
</comment>
<accession>A0A7X2H802</accession>
<dbReference type="AlphaFoldDB" id="A0A7X2H802"/>